<feature type="region of interest" description="Disordered" evidence="2">
    <location>
        <begin position="1"/>
        <end position="91"/>
    </location>
</feature>
<accession>A0A1X2H4B1</accession>
<dbReference type="SMART" id="SM00184">
    <property type="entry name" value="RING"/>
    <property type="match status" value="1"/>
</dbReference>
<dbReference type="Proteomes" id="UP000242180">
    <property type="component" value="Unassembled WGS sequence"/>
</dbReference>
<dbReference type="GO" id="GO:0016567">
    <property type="term" value="P:protein ubiquitination"/>
    <property type="evidence" value="ECO:0007669"/>
    <property type="project" value="TreeGrafter"/>
</dbReference>
<dbReference type="GO" id="GO:0061630">
    <property type="term" value="F:ubiquitin protein ligase activity"/>
    <property type="evidence" value="ECO:0007669"/>
    <property type="project" value="TreeGrafter"/>
</dbReference>
<name>A0A1X2H4B1_SYNRA</name>
<dbReference type="EMBL" id="MCGN01000010">
    <property type="protein sequence ID" value="ORY92218.1"/>
    <property type="molecule type" value="Genomic_DNA"/>
</dbReference>
<feature type="compositionally biased region" description="Polar residues" evidence="2">
    <location>
        <begin position="1"/>
        <end position="27"/>
    </location>
</feature>
<keyword evidence="1" id="KW-0863">Zinc-finger</keyword>
<evidence type="ECO:0000259" key="3">
    <source>
        <dbReference type="PROSITE" id="PS50089"/>
    </source>
</evidence>
<sequence length="461" mass="49668">MGQTPSSARQDNASTRTLHSSSINSRRPMSFFRRISHRLNHPRRFGRHRPSSGAPRSSHGTPTAATAHAPHHQATHARPQPSSASYTSSVRHATAAATRAAAAATGPALPPLAFLSEPSHLNPPTSSAASTASAISNASELSQVLSEIITSAVLAALPTAAGNNNYTTPRQDNNSNTNSNGHSQNDMPDPAATAAGHTSSNSFFRYLQMPLRPDQHHPQQQQQQQQDNNADALPQRFMPILIVGYRTSSTDTTHGSYSQPPSSTTHTAASPPSPPTAASHRPRSTVSTSSSLATLQSMPLSMQSNRTGGQQTQQQQQQQQQGNGNPPETGQWVVYVLSGHNRPMTGNPTYEDLLWLSNLIGPARPVTTTQAAIDAALPVIPWSDDTKHTIRGTDSRCLVCLDDFVPKQSVRVLKCCHVFHKECVDRWLCETHNSCPVCRGTPVEPQSNTTHPSSEQQQHAL</sequence>
<feature type="compositionally biased region" description="Low complexity" evidence="2">
    <location>
        <begin position="307"/>
        <end position="325"/>
    </location>
</feature>
<dbReference type="InParanoid" id="A0A1X2H4B1"/>
<dbReference type="SUPFAM" id="SSF57850">
    <property type="entry name" value="RING/U-box"/>
    <property type="match status" value="1"/>
</dbReference>
<feature type="region of interest" description="Disordered" evidence="2">
    <location>
        <begin position="248"/>
        <end position="331"/>
    </location>
</feature>
<keyword evidence="1" id="KW-0479">Metal-binding</keyword>
<dbReference type="Pfam" id="PF13639">
    <property type="entry name" value="zf-RING_2"/>
    <property type="match status" value="1"/>
</dbReference>
<protein>
    <recommendedName>
        <fullName evidence="3">RING-type domain-containing protein</fullName>
    </recommendedName>
</protein>
<feature type="compositionally biased region" description="Polar residues" evidence="2">
    <location>
        <begin position="82"/>
        <end position="91"/>
    </location>
</feature>
<feature type="compositionally biased region" description="Polar residues" evidence="2">
    <location>
        <begin position="248"/>
        <end position="259"/>
    </location>
</feature>
<gene>
    <name evidence="4" type="ORF">BCR43DRAFT_497977</name>
</gene>
<evidence type="ECO:0000313" key="4">
    <source>
        <dbReference type="EMBL" id="ORY92218.1"/>
    </source>
</evidence>
<comment type="caution">
    <text evidence="4">The sequence shown here is derived from an EMBL/GenBank/DDBJ whole genome shotgun (WGS) entry which is preliminary data.</text>
</comment>
<dbReference type="PANTHER" id="PTHR46171">
    <property type="entry name" value="GH10160P"/>
    <property type="match status" value="1"/>
</dbReference>
<evidence type="ECO:0000313" key="5">
    <source>
        <dbReference type="Proteomes" id="UP000242180"/>
    </source>
</evidence>
<feature type="domain" description="RING-type" evidence="3">
    <location>
        <begin position="397"/>
        <end position="439"/>
    </location>
</feature>
<dbReference type="OrthoDB" id="8062037at2759"/>
<feature type="region of interest" description="Disordered" evidence="2">
    <location>
        <begin position="163"/>
        <end position="197"/>
    </location>
</feature>
<feature type="compositionally biased region" description="Polar residues" evidence="2">
    <location>
        <begin position="163"/>
        <end position="186"/>
    </location>
</feature>
<dbReference type="InterPro" id="IPR013083">
    <property type="entry name" value="Znf_RING/FYVE/PHD"/>
</dbReference>
<dbReference type="InterPro" id="IPR001841">
    <property type="entry name" value="Znf_RING"/>
</dbReference>
<keyword evidence="5" id="KW-1185">Reference proteome</keyword>
<dbReference type="OMA" id="YEDLLWL"/>
<dbReference type="STRING" id="13706.A0A1X2H4B1"/>
<dbReference type="PANTHER" id="PTHR46171:SF3">
    <property type="entry name" value="GH10160P"/>
    <property type="match status" value="1"/>
</dbReference>
<organism evidence="4 5">
    <name type="scientific">Syncephalastrum racemosum</name>
    <name type="common">Filamentous fungus</name>
    <dbReference type="NCBI Taxonomy" id="13706"/>
    <lineage>
        <taxon>Eukaryota</taxon>
        <taxon>Fungi</taxon>
        <taxon>Fungi incertae sedis</taxon>
        <taxon>Mucoromycota</taxon>
        <taxon>Mucoromycotina</taxon>
        <taxon>Mucoromycetes</taxon>
        <taxon>Mucorales</taxon>
        <taxon>Syncephalastraceae</taxon>
        <taxon>Syncephalastrum</taxon>
    </lineage>
</organism>
<dbReference type="Gene3D" id="3.30.40.10">
    <property type="entry name" value="Zinc/RING finger domain, C3HC4 (zinc finger)"/>
    <property type="match status" value="1"/>
</dbReference>
<evidence type="ECO:0000256" key="2">
    <source>
        <dbReference type="SAM" id="MobiDB-lite"/>
    </source>
</evidence>
<feature type="compositionally biased region" description="Basic residues" evidence="2">
    <location>
        <begin position="34"/>
        <end position="50"/>
    </location>
</feature>
<evidence type="ECO:0000256" key="1">
    <source>
        <dbReference type="PROSITE-ProRule" id="PRU00175"/>
    </source>
</evidence>
<keyword evidence="1" id="KW-0862">Zinc</keyword>
<proteinExistence type="predicted"/>
<reference evidence="4 5" key="1">
    <citation type="submission" date="2016-07" db="EMBL/GenBank/DDBJ databases">
        <title>Pervasive Adenine N6-methylation of Active Genes in Fungi.</title>
        <authorList>
            <consortium name="DOE Joint Genome Institute"/>
            <person name="Mondo S.J."/>
            <person name="Dannebaum R.O."/>
            <person name="Kuo R.C."/>
            <person name="Labutti K."/>
            <person name="Haridas S."/>
            <person name="Kuo A."/>
            <person name="Salamov A."/>
            <person name="Ahrendt S.R."/>
            <person name="Lipzen A."/>
            <person name="Sullivan W."/>
            <person name="Andreopoulos W.B."/>
            <person name="Clum A."/>
            <person name="Lindquist E."/>
            <person name="Daum C."/>
            <person name="Ramamoorthy G.K."/>
            <person name="Gryganskyi A."/>
            <person name="Culley D."/>
            <person name="Magnuson J.K."/>
            <person name="James T.Y."/>
            <person name="O'Malley M.A."/>
            <person name="Stajich J.E."/>
            <person name="Spatafora J.W."/>
            <person name="Visel A."/>
            <person name="Grigoriev I.V."/>
        </authorList>
    </citation>
    <scope>NUCLEOTIDE SEQUENCE [LARGE SCALE GENOMIC DNA]</scope>
    <source>
        <strain evidence="4 5">NRRL 2496</strain>
    </source>
</reference>
<dbReference type="GO" id="GO:0008270">
    <property type="term" value="F:zinc ion binding"/>
    <property type="evidence" value="ECO:0007669"/>
    <property type="project" value="UniProtKB-KW"/>
</dbReference>
<dbReference type="AlphaFoldDB" id="A0A1X2H4B1"/>
<feature type="compositionally biased region" description="Low complexity" evidence="2">
    <location>
        <begin position="260"/>
        <end position="297"/>
    </location>
</feature>
<dbReference type="PROSITE" id="PS50089">
    <property type="entry name" value="ZF_RING_2"/>
    <property type="match status" value="1"/>
</dbReference>